<dbReference type="PANTHER" id="PTHR24416:SF600">
    <property type="entry name" value="PDGF- AND VEGF-RECEPTOR RELATED, ISOFORM J"/>
    <property type="match status" value="1"/>
</dbReference>
<dbReference type="InterPro" id="IPR013098">
    <property type="entry name" value="Ig_I-set"/>
</dbReference>
<dbReference type="Pfam" id="PF07679">
    <property type="entry name" value="I-set"/>
    <property type="match status" value="1"/>
</dbReference>
<feature type="domain" description="Protein kinase" evidence="18">
    <location>
        <begin position="444"/>
        <end position="974"/>
    </location>
</feature>
<evidence type="ECO:0000256" key="8">
    <source>
        <dbReference type="ARBA" id="ARBA00023136"/>
    </source>
</evidence>
<keyword evidence="13" id="KW-0393">Immunoglobulin domain</keyword>
<comment type="subcellular location">
    <subcellularLocation>
        <location evidence="1">Membrane</location>
        <topology evidence="1">Single-pass membrane protein</topology>
    </subcellularLocation>
</comment>
<evidence type="ECO:0000256" key="1">
    <source>
        <dbReference type="ARBA" id="ARBA00004167"/>
    </source>
</evidence>
<comment type="caution">
    <text evidence="20">The sequence shown here is derived from an EMBL/GenBank/DDBJ whole genome shotgun (WGS) entry which is preliminary data.</text>
</comment>
<evidence type="ECO:0000256" key="7">
    <source>
        <dbReference type="ARBA" id="ARBA00022989"/>
    </source>
</evidence>
<dbReference type="InterPro" id="IPR013783">
    <property type="entry name" value="Ig-like_fold"/>
</dbReference>
<dbReference type="SUPFAM" id="SSF48726">
    <property type="entry name" value="Immunoglobulin"/>
    <property type="match status" value="2"/>
</dbReference>
<dbReference type="InterPro" id="IPR000719">
    <property type="entry name" value="Prot_kinase_dom"/>
</dbReference>
<dbReference type="InterPro" id="IPR050122">
    <property type="entry name" value="RTK"/>
</dbReference>
<dbReference type="FunFam" id="1.10.510.10:FF:000554">
    <property type="entry name" value="Predicted protein"/>
    <property type="match status" value="1"/>
</dbReference>
<evidence type="ECO:0000256" key="10">
    <source>
        <dbReference type="ARBA" id="ARBA00023157"/>
    </source>
</evidence>
<evidence type="ECO:0000259" key="18">
    <source>
        <dbReference type="PROSITE" id="PS50011"/>
    </source>
</evidence>
<dbReference type="SUPFAM" id="SSF56112">
    <property type="entry name" value="Protein kinase-like (PK-like)"/>
    <property type="match status" value="1"/>
</dbReference>
<dbReference type="PROSITE" id="PS00107">
    <property type="entry name" value="PROTEIN_KINASE_ATP"/>
    <property type="match status" value="1"/>
</dbReference>
<dbReference type="PROSITE" id="PS00109">
    <property type="entry name" value="PROTEIN_KINASE_TYR"/>
    <property type="match status" value="1"/>
</dbReference>
<dbReference type="InterPro" id="IPR001245">
    <property type="entry name" value="Ser-Thr/Tyr_kinase_cat_dom"/>
</dbReference>
<evidence type="ECO:0000259" key="19">
    <source>
        <dbReference type="PROSITE" id="PS50835"/>
    </source>
</evidence>
<evidence type="ECO:0000256" key="13">
    <source>
        <dbReference type="ARBA" id="ARBA00023319"/>
    </source>
</evidence>
<keyword evidence="2" id="KW-0808">Transferase</keyword>
<evidence type="ECO:0000256" key="17">
    <source>
        <dbReference type="SAM" id="Phobius"/>
    </source>
</evidence>
<dbReference type="Gene3D" id="1.10.510.10">
    <property type="entry name" value="Transferase(Phosphotransferase) domain 1"/>
    <property type="match status" value="1"/>
</dbReference>
<keyword evidence="7 17" id="KW-1133">Transmembrane helix</keyword>
<feature type="non-terminal residue" evidence="20">
    <location>
        <position position="1155"/>
    </location>
</feature>
<keyword evidence="10" id="KW-1015">Disulfide bond</keyword>
<name>A0AAV2QKC4_MEGNR</name>
<evidence type="ECO:0000256" key="2">
    <source>
        <dbReference type="ARBA" id="ARBA00022679"/>
    </source>
</evidence>
<feature type="region of interest" description="Disordered" evidence="16">
    <location>
        <begin position="1018"/>
        <end position="1042"/>
    </location>
</feature>
<dbReference type="PROSITE" id="PS50835">
    <property type="entry name" value="IG_LIKE"/>
    <property type="match status" value="2"/>
</dbReference>
<dbReference type="InterPro" id="IPR003598">
    <property type="entry name" value="Ig_sub2"/>
</dbReference>
<keyword evidence="9" id="KW-0829">Tyrosine-protein kinase</keyword>
<evidence type="ECO:0000256" key="5">
    <source>
        <dbReference type="ARBA" id="ARBA00022777"/>
    </source>
</evidence>
<dbReference type="InterPro" id="IPR008266">
    <property type="entry name" value="Tyr_kinase_AS"/>
</dbReference>
<feature type="region of interest" description="Disordered" evidence="16">
    <location>
        <begin position="1125"/>
        <end position="1145"/>
    </location>
</feature>
<proteinExistence type="predicted"/>
<evidence type="ECO:0000256" key="12">
    <source>
        <dbReference type="ARBA" id="ARBA00023180"/>
    </source>
</evidence>
<dbReference type="GO" id="GO:0043235">
    <property type="term" value="C:receptor complex"/>
    <property type="evidence" value="ECO:0007669"/>
    <property type="project" value="TreeGrafter"/>
</dbReference>
<dbReference type="Gene3D" id="2.60.40.10">
    <property type="entry name" value="Immunoglobulins"/>
    <property type="match status" value="2"/>
</dbReference>
<keyword evidence="5" id="KW-0418">Kinase</keyword>
<dbReference type="AlphaFoldDB" id="A0AAV2QKC4"/>
<gene>
    <name evidence="20" type="ORF">MNOR_LOCUS13797</name>
</gene>
<comment type="catalytic activity">
    <reaction evidence="14">
        <text>L-tyrosyl-[protein] + ATP = O-phospho-L-tyrosyl-[protein] + ADP + H(+)</text>
        <dbReference type="Rhea" id="RHEA:10596"/>
        <dbReference type="Rhea" id="RHEA-COMP:10136"/>
        <dbReference type="Rhea" id="RHEA-COMP:20101"/>
        <dbReference type="ChEBI" id="CHEBI:15378"/>
        <dbReference type="ChEBI" id="CHEBI:30616"/>
        <dbReference type="ChEBI" id="CHEBI:46858"/>
        <dbReference type="ChEBI" id="CHEBI:61978"/>
        <dbReference type="ChEBI" id="CHEBI:456216"/>
        <dbReference type="EC" id="2.7.10.1"/>
    </reaction>
</comment>
<evidence type="ECO:0000256" key="3">
    <source>
        <dbReference type="ARBA" id="ARBA00022692"/>
    </source>
</evidence>
<feature type="domain" description="Ig-like" evidence="19">
    <location>
        <begin position="267"/>
        <end position="358"/>
    </location>
</feature>
<protein>
    <recommendedName>
        <fullName evidence="22">Receptor protein-tyrosine kinase</fullName>
    </recommendedName>
</protein>
<feature type="binding site" evidence="15">
    <location>
        <position position="477"/>
    </location>
    <ligand>
        <name>ATP</name>
        <dbReference type="ChEBI" id="CHEBI:30616"/>
    </ligand>
</feature>
<evidence type="ECO:0008006" key="22">
    <source>
        <dbReference type="Google" id="ProtNLM"/>
    </source>
</evidence>
<evidence type="ECO:0000256" key="16">
    <source>
        <dbReference type="SAM" id="MobiDB-lite"/>
    </source>
</evidence>
<dbReference type="Proteomes" id="UP001497623">
    <property type="component" value="Unassembled WGS sequence"/>
</dbReference>
<dbReference type="GO" id="GO:0007169">
    <property type="term" value="P:cell surface receptor protein tyrosine kinase signaling pathway"/>
    <property type="evidence" value="ECO:0007669"/>
    <property type="project" value="TreeGrafter"/>
</dbReference>
<keyword evidence="8 17" id="KW-0472">Membrane</keyword>
<dbReference type="InterPro" id="IPR017441">
    <property type="entry name" value="Protein_kinase_ATP_BS"/>
</dbReference>
<keyword evidence="21" id="KW-1185">Reference proteome</keyword>
<dbReference type="EMBL" id="CAXKWB010008036">
    <property type="protein sequence ID" value="CAL4089410.1"/>
    <property type="molecule type" value="Genomic_DNA"/>
</dbReference>
<evidence type="ECO:0000256" key="4">
    <source>
        <dbReference type="ARBA" id="ARBA00022741"/>
    </source>
</evidence>
<dbReference type="Gene3D" id="3.30.200.20">
    <property type="entry name" value="Phosphorylase Kinase, domain 1"/>
    <property type="match status" value="1"/>
</dbReference>
<reference evidence="20 21" key="1">
    <citation type="submission" date="2024-05" db="EMBL/GenBank/DDBJ databases">
        <authorList>
            <person name="Wallberg A."/>
        </authorList>
    </citation>
    <scope>NUCLEOTIDE SEQUENCE [LARGE SCALE GENOMIC DNA]</scope>
</reference>
<evidence type="ECO:0000256" key="9">
    <source>
        <dbReference type="ARBA" id="ARBA00023137"/>
    </source>
</evidence>
<keyword evidence="12" id="KW-0325">Glycoprotein</keyword>
<dbReference type="SMART" id="SM00408">
    <property type="entry name" value="IGc2"/>
    <property type="match status" value="2"/>
</dbReference>
<evidence type="ECO:0000313" key="20">
    <source>
        <dbReference type="EMBL" id="CAL4089410.1"/>
    </source>
</evidence>
<evidence type="ECO:0000313" key="21">
    <source>
        <dbReference type="Proteomes" id="UP001497623"/>
    </source>
</evidence>
<evidence type="ECO:0000256" key="14">
    <source>
        <dbReference type="ARBA" id="ARBA00051243"/>
    </source>
</evidence>
<dbReference type="PANTHER" id="PTHR24416">
    <property type="entry name" value="TYROSINE-PROTEIN KINASE RECEPTOR"/>
    <property type="match status" value="1"/>
</dbReference>
<keyword evidence="3 17" id="KW-0812">Transmembrane</keyword>
<dbReference type="Pfam" id="PF07714">
    <property type="entry name" value="PK_Tyr_Ser-Thr"/>
    <property type="match status" value="2"/>
</dbReference>
<dbReference type="GO" id="GO:0004714">
    <property type="term" value="F:transmembrane receptor protein tyrosine kinase activity"/>
    <property type="evidence" value="ECO:0007669"/>
    <property type="project" value="UniProtKB-EC"/>
</dbReference>
<keyword evidence="11" id="KW-0675">Receptor</keyword>
<dbReference type="SMART" id="SM00409">
    <property type="entry name" value="IG"/>
    <property type="match status" value="3"/>
</dbReference>
<feature type="non-terminal residue" evidence="20">
    <location>
        <position position="1"/>
    </location>
</feature>
<dbReference type="GO" id="GO:0005524">
    <property type="term" value="F:ATP binding"/>
    <property type="evidence" value="ECO:0007669"/>
    <property type="project" value="UniProtKB-UniRule"/>
</dbReference>
<dbReference type="InterPro" id="IPR011009">
    <property type="entry name" value="Kinase-like_dom_sf"/>
</dbReference>
<evidence type="ECO:0000256" key="15">
    <source>
        <dbReference type="PROSITE-ProRule" id="PRU10141"/>
    </source>
</evidence>
<accession>A0AAV2QKC4</accession>
<sequence length="1155" mass="130507">KVSSSVIQVSFQQVHAKDFGNYSLQFRVEHNFSNITLNLIVNSNPVVVLDPVPHLLELGSEIQIGCSVQGFPIPNIKFMFIGDKSCSYSIQNCSNDGAVIPDLSYMKQAPGNQVLSIAKLTVSQSGRVLCVANNSYGTPLSSSVLRVTDFGDSFKFSYIISGISYYINQNMNVSIFEGQPFFLTCQGITWNHRNITMTYTAATDVSKDCSPNVTYASSNVSLSANVKNMYVCPGFSGVYTCQTQMENNTEEMYNTKLYLQVLELRAPELAERSSVRLNKTQMVLKSGGNYSIFCLVTGRPRPNITWYKDEEVFAVSDGRVTVEETVIKFLILKTEDSATYLCVAENKQGKIVASLQMQVYDHISSLVWIGLGCVAVVLICLLLGLGVAVRKLKKESSFRKTFRETQRLLFSKGAADQLNPSGLAEDQADLLPYDDKFEISRDKITIGKQIGSGAFGRVMKATVREVDGDKTIKAALKMAKATTDPEQVRSLALELKIMVHLGKHLNIVNLIGASTVNIDKGELWILVEYCCFGNLLSFLHQNRQHFVHQVDQLTDQIDIHKTDVDPIMVSSPGYQKRPHYGDTERSNYCNRNSCSRYRCNPLSRSIRVRTCLDCRKQHYNIKRDVELHYRIHSINEEEANTDSDSLNQEYEVRGKRKKDYIPLENLNDEKNAIEISTREDDKAKSDEKTDKSEVVNLITKDKFVYSRGYKKLSIDKSNVSLNQEGKHSDINLKTASLKSKYNTYESSYSPDSGIGESDKRRFSFASSTGSRPEAKCSNSFKVDYGGQVLFSPSNLGYVYPRLHNDLIWWSRQIAQCMGYLANRKVLHGDLAARNLLLTDNNVLKISDFGMSRDLYKRDIYTKKGNDLMPIKWMSIEAIRDHIFSIQSDVWAFGVTLWEIFTLGNSPYPGTEINENFLAMLESGYRMKQPKYANDDIYEIILSCWREEPTERPSFTSLAECLAEMMDSTIKKQFLSLNSSHHHHNEKRFTTHTDYLDQVASPDYARINRTSCRLSVGADSMLSESSGEEPAVTEAPDSPESIPNYLPMGQCSLPRPASMFIANRMSRFTFDHETAFNQDENHNQEDSNHSVDPQIRPLGQQLCDESTLSQLPANIHRRDSQYIHTHSSFNGENHDSLDINDPTDSSDYIRLPLHVQ</sequence>
<feature type="domain" description="Ig-like" evidence="19">
    <location>
        <begin position="45"/>
        <end position="148"/>
    </location>
</feature>
<dbReference type="InterPro" id="IPR003599">
    <property type="entry name" value="Ig_sub"/>
</dbReference>
<feature type="transmembrane region" description="Helical" evidence="17">
    <location>
        <begin position="366"/>
        <end position="389"/>
    </location>
</feature>
<keyword evidence="4 15" id="KW-0547">Nucleotide-binding</keyword>
<dbReference type="FunFam" id="3.30.200.20:FF:000586">
    <property type="entry name" value="Receptor protein-tyrosine kinase"/>
    <property type="match status" value="1"/>
</dbReference>
<evidence type="ECO:0000256" key="11">
    <source>
        <dbReference type="ARBA" id="ARBA00023170"/>
    </source>
</evidence>
<dbReference type="InterPro" id="IPR007110">
    <property type="entry name" value="Ig-like_dom"/>
</dbReference>
<dbReference type="PROSITE" id="PS50011">
    <property type="entry name" value="PROTEIN_KINASE_DOM"/>
    <property type="match status" value="1"/>
</dbReference>
<organism evidence="20 21">
    <name type="scientific">Meganyctiphanes norvegica</name>
    <name type="common">Northern krill</name>
    <name type="synonym">Thysanopoda norvegica</name>
    <dbReference type="NCBI Taxonomy" id="48144"/>
    <lineage>
        <taxon>Eukaryota</taxon>
        <taxon>Metazoa</taxon>
        <taxon>Ecdysozoa</taxon>
        <taxon>Arthropoda</taxon>
        <taxon>Crustacea</taxon>
        <taxon>Multicrustacea</taxon>
        <taxon>Malacostraca</taxon>
        <taxon>Eumalacostraca</taxon>
        <taxon>Eucarida</taxon>
        <taxon>Euphausiacea</taxon>
        <taxon>Euphausiidae</taxon>
        <taxon>Meganyctiphanes</taxon>
    </lineage>
</organism>
<dbReference type="InterPro" id="IPR036179">
    <property type="entry name" value="Ig-like_dom_sf"/>
</dbReference>
<evidence type="ECO:0000256" key="6">
    <source>
        <dbReference type="ARBA" id="ARBA00022840"/>
    </source>
</evidence>
<keyword evidence="6 15" id="KW-0067">ATP-binding</keyword>
<dbReference type="GO" id="GO:0005886">
    <property type="term" value="C:plasma membrane"/>
    <property type="evidence" value="ECO:0007669"/>
    <property type="project" value="TreeGrafter"/>
</dbReference>